<gene>
    <name evidence="6" type="ORF">ThidrDRAFT_0768</name>
</gene>
<dbReference type="Pfam" id="PF00891">
    <property type="entry name" value="Methyltransf_2"/>
    <property type="match status" value="1"/>
</dbReference>
<dbReference type="AlphaFoldDB" id="G2DXP1"/>
<sequence>MNSFVRVLDRWLALRNRVLSSPGFQRWAASFPLTRLIAQRRARALFDIVAGFVYSQVLFACVRLDLFAILSEGPRRLDELSDRLALSPDAARRLLRAAASLRLVQSLDGERYALGTLGAAMVGNPGIAAMVEHHHMVYADLADPVALLRGEARSRSLKDYWAYVDAEAPASADADRVGGYTNLMSESQQFIADDVLDAYSLKNHRCLLDVAGGDGTFLVSAAKRWPHLRVILFDLPAVAERARARFEREGLADRATAVGGDVLRDPLPEGADIVSLVRVLHDHDDAAAQSFIAAASKALPSGGTLMVAEPMAETPGAEPIGDAYFGFYLLAMGSGRARSPRELDAMLRAADLGQVRQLAPRRPFLTQLMLAQRGSGAEC</sequence>
<dbReference type="PANTHER" id="PTHR43712">
    <property type="entry name" value="PUTATIVE (AFU_ORTHOLOGUE AFUA_4G14580)-RELATED"/>
    <property type="match status" value="1"/>
</dbReference>
<dbReference type="Proteomes" id="UP000004200">
    <property type="component" value="Unassembled WGS sequence"/>
</dbReference>
<evidence type="ECO:0000313" key="7">
    <source>
        <dbReference type="Proteomes" id="UP000004200"/>
    </source>
</evidence>
<dbReference type="PATRIC" id="fig|765913.3.peg.779"/>
<evidence type="ECO:0000259" key="4">
    <source>
        <dbReference type="Pfam" id="PF00891"/>
    </source>
</evidence>
<feature type="domain" description="O-methyltransferase dimerisation" evidence="5">
    <location>
        <begin position="47"/>
        <end position="121"/>
    </location>
</feature>
<dbReference type="PROSITE" id="PS51683">
    <property type="entry name" value="SAM_OMT_II"/>
    <property type="match status" value="1"/>
</dbReference>
<comment type="caution">
    <text evidence="6">The sequence shown here is derived from an EMBL/GenBank/DDBJ whole genome shotgun (WGS) entry which is preliminary data.</text>
</comment>
<evidence type="ECO:0000259" key="5">
    <source>
        <dbReference type="Pfam" id="PF08100"/>
    </source>
</evidence>
<keyword evidence="7" id="KW-1185">Reference proteome</keyword>
<dbReference type="GO" id="GO:0008171">
    <property type="term" value="F:O-methyltransferase activity"/>
    <property type="evidence" value="ECO:0007669"/>
    <property type="project" value="InterPro"/>
</dbReference>
<feature type="domain" description="O-methyltransferase C-terminal" evidence="4">
    <location>
        <begin position="172"/>
        <end position="350"/>
    </location>
</feature>
<dbReference type="Gene3D" id="3.40.50.150">
    <property type="entry name" value="Vaccinia Virus protein VP39"/>
    <property type="match status" value="1"/>
</dbReference>
<dbReference type="InterPro" id="IPR036388">
    <property type="entry name" value="WH-like_DNA-bd_sf"/>
</dbReference>
<name>G2DXP1_9GAMM</name>
<evidence type="ECO:0000256" key="1">
    <source>
        <dbReference type="ARBA" id="ARBA00022603"/>
    </source>
</evidence>
<dbReference type="Pfam" id="PF08100">
    <property type="entry name" value="Dimerisation"/>
    <property type="match status" value="1"/>
</dbReference>
<dbReference type="eggNOG" id="COG2226">
    <property type="taxonomic scope" value="Bacteria"/>
</dbReference>
<dbReference type="GO" id="GO:0032259">
    <property type="term" value="P:methylation"/>
    <property type="evidence" value="ECO:0007669"/>
    <property type="project" value="UniProtKB-KW"/>
</dbReference>
<dbReference type="GO" id="GO:0046983">
    <property type="term" value="F:protein dimerization activity"/>
    <property type="evidence" value="ECO:0007669"/>
    <property type="project" value="InterPro"/>
</dbReference>
<dbReference type="EMBL" id="AFWT01000004">
    <property type="protein sequence ID" value="EGV33090.1"/>
    <property type="molecule type" value="Genomic_DNA"/>
</dbReference>
<reference evidence="6 7" key="1">
    <citation type="submission" date="2011-06" db="EMBL/GenBank/DDBJ databases">
        <title>The draft genome of Thiorhodococcus drewsii AZ1.</title>
        <authorList>
            <consortium name="US DOE Joint Genome Institute (JGI-PGF)"/>
            <person name="Lucas S."/>
            <person name="Han J."/>
            <person name="Lapidus A."/>
            <person name="Cheng J.-F."/>
            <person name="Goodwin L."/>
            <person name="Pitluck S."/>
            <person name="Peters L."/>
            <person name="Land M.L."/>
            <person name="Hauser L."/>
            <person name="Vogl K."/>
            <person name="Liu Z."/>
            <person name="Imhoff J."/>
            <person name="Thiel V."/>
            <person name="Frigaard N.-U."/>
            <person name="Bryant D.A."/>
            <person name="Woyke T.J."/>
        </authorList>
    </citation>
    <scope>NUCLEOTIDE SEQUENCE [LARGE SCALE GENOMIC DNA]</scope>
    <source>
        <strain evidence="6 7">AZ1</strain>
    </source>
</reference>
<dbReference type="PANTHER" id="PTHR43712:SF2">
    <property type="entry name" value="O-METHYLTRANSFERASE CICE"/>
    <property type="match status" value="1"/>
</dbReference>
<evidence type="ECO:0000256" key="2">
    <source>
        <dbReference type="ARBA" id="ARBA00022679"/>
    </source>
</evidence>
<dbReference type="STRING" id="765913.ThidrDRAFT_0768"/>
<dbReference type="InterPro" id="IPR036390">
    <property type="entry name" value="WH_DNA-bd_sf"/>
</dbReference>
<evidence type="ECO:0000313" key="6">
    <source>
        <dbReference type="EMBL" id="EGV33090.1"/>
    </source>
</evidence>
<keyword evidence="2 6" id="KW-0808">Transferase</keyword>
<protein>
    <submittedName>
        <fullName evidence="6">O-methyltransferase family 2</fullName>
    </submittedName>
</protein>
<keyword evidence="3" id="KW-0949">S-adenosyl-L-methionine</keyword>
<proteinExistence type="predicted"/>
<dbReference type="CDD" id="cd02440">
    <property type="entry name" value="AdoMet_MTases"/>
    <property type="match status" value="1"/>
</dbReference>
<dbReference type="SUPFAM" id="SSF53335">
    <property type="entry name" value="S-adenosyl-L-methionine-dependent methyltransferases"/>
    <property type="match status" value="1"/>
</dbReference>
<accession>G2DXP1</accession>
<dbReference type="InterPro" id="IPR016461">
    <property type="entry name" value="COMT-like"/>
</dbReference>
<organism evidence="6 7">
    <name type="scientific">Thiorhodococcus drewsii AZ1</name>
    <dbReference type="NCBI Taxonomy" id="765913"/>
    <lineage>
        <taxon>Bacteria</taxon>
        <taxon>Pseudomonadati</taxon>
        <taxon>Pseudomonadota</taxon>
        <taxon>Gammaproteobacteria</taxon>
        <taxon>Chromatiales</taxon>
        <taxon>Chromatiaceae</taxon>
        <taxon>Thiorhodococcus</taxon>
    </lineage>
</organism>
<evidence type="ECO:0000256" key="3">
    <source>
        <dbReference type="ARBA" id="ARBA00022691"/>
    </source>
</evidence>
<dbReference type="Gene3D" id="1.10.10.10">
    <property type="entry name" value="Winged helix-like DNA-binding domain superfamily/Winged helix DNA-binding domain"/>
    <property type="match status" value="1"/>
</dbReference>
<keyword evidence="1 6" id="KW-0489">Methyltransferase</keyword>
<dbReference type="SUPFAM" id="SSF46785">
    <property type="entry name" value="Winged helix' DNA-binding domain"/>
    <property type="match status" value="1"/>
</dbReference>
<dbReference type="InterPro" id="IPR012967">
    <property type="entry name" value="COMT_dimerisation"/>
</dbReference>
<dbReference type="InterPro" id="IPR001077">
    <property type="entry name" value="COMT_C"/>
</dbReference>
<dbReference type="InterPro" id="IPR029063">
    <property type="entry name" value="SAM-dependent_MTases_sf"/>
</dbReference>